<feature type="transmembrane region" description="Helical" evidence="6">
    <location>
        <begin position="254"/>
        <end position="276"/>
    </location>
</feature>
<gene>
    <name evidence="8" type="ORF">THASP1DRAFT_28926</name>
</gene>
<feature type="transmembrane region" description="Helical" evidence="6">
    <location>
        <begin position="216"/>
        <end position="234"/>
    </location>
</feature>
<evidence type="ECO:0000256" key="4">
    <source>
        <dbReference type="ARBA" id="ARBA00023136"/>
    </source>
</evidence>
<feature type="transmembrane region" description="Helical" evidence="6">
    <location>
        <begin position="122"/>
        <end position="141"/>
    </location>
</feature>
<dbReference type="OrthoDB" id="2122879at2759"/>
<organism evidence="8 9">
    <name type="scientific">Thamnocephalis sphaerospora</name>
    <dbReference type="NCBI Taxonomy" id="78915"/>
    <lineage>
        <taxon>Eukaryota</taxon>
        <taxon>Fungi</taxon>
        <taxon>Fungi incertae sedis</taxon>
        <taxon>Zoopagomycota</taxon>
        <taxon>Zoopagomycotina</taxon>
        <taxon>Zoopagomycetes</taxon>
        <taxon>Zoopagales</taxon>
        <taxon>Sigmoideomycetaceae</taxon>
        <taxon>Thamnocephalis</taxon>
    </lineage>
</organism>
<comment type="subcellular location">
    <subcellularLocation>
        <location evidence="1">Membrane</location>
        <topology evidence="1">Multi-pass membrane protein</topology>
    </subcellularLocation>
</comment>
<evidence type="ECO:0000256" key="5">
    <source>
        <dbReference type="SAM" id="MobiDB-lite"/>
    </source>
</evidence>
<dbReference type="GO" id="GO:0005886">
    <property type="term" value="C:plasma membrane"/>
    <property type="evidence" value="ECO:0007669"/>
    <property type="project" value="TreeGrafter"/>
</dbReference>
<dbReference type="GO" id="GO:0004930">
    <property type="term" value="F:G protein-coupled receptor activity"/>
    <property type="evidence" value="ECO:0007669"/>
    <property type="project" value="TreeGrafter"/>
</dbReference>
<keyword evidence="4 6" id="KW-0472">Membrane</keyword>
<dbReference type="PANTHER" id="PTHR23112">
    <property type="entry name" value="G PROTEIN-COUPLED RECEPTOR 157-RELATED"/>
    <property type="match status" value="1"/>
</dbReference>
<feature type="compositionally biased region" description="Basic and acidic residues" evidence="5">
    <location>
        <begin position="320"/>
        <end position="331"/>
    </location>
</feature>
<feature type="compositionally biased region" description="Polar residues" evidence="5">
    <location>
        <begin position="365"/>
        <end position="378"/>
    </location>
</feature>
<keyword evidence="3 6" id="KW-1133">Transmembrane helix</keyword>
<dbReference type="Gene3D" id="1.20.1070.10">
    <property type="entry name" value="Rhodopsin 7-helix transmembrane proteins"/>
    <property type="match status" value="1"/>
</dbReference>
<proteinExistence type="predicted"/>
<dbReference type="GO" id="GO:0007189">
    <property type="term" value="P:adenylate cyclase-activating G protein-coupled receptor signaling pathway"/>
    <property type="evidence" value="ECO:0007669"/>
    <property type="project" value="TreeGrafter"/>
</dbReference>
<accession>A0A4P9XT11</accession>
<keyword evidence="9" id="KW-1185">Reference proteome</keyword>
<keyword evidence="2 6" id="KW-0812">Transmembrane</keyword>
<feature type="region of interest" description="Disordered" evidence="5">
    <location>
        <begin position="320"/>
        <end position="378"/>
    </location>
</feature>
<dbReference type="PROSITE" id="PS50262">
    <property type="entry name" value="G_PROTEIN_RECEP_F1_2"/>
    <property type="match status" value="1"/>
</dbReference>
<dbReference type="AlphaFoldDB" id="A0A4P9XT11"/>
<dbReference type="SUPFAM" id="SSF81321">
    <property type="entry name" value="Family A G protein-coupled receptor-like"/>
    <property type="match status" value="1"/>
</dbReference>
<dbReference type="Proteomes" id="UP000271241">
    <property type="component" value="Unassembled WGS sequence"/>
</dbReference>
<feature type="transmembrane region" description="Helical" evidence="6">
    <location>
        <begin position="89"/>
        <end position="110"/>
    </location>
</feature>
<dbReference type="PANTHER" id="PTHR23112:SF0">
    <property type="entry name" value="TRANSMEMBRANE PROTEIN 116"/>
    <property type="match status" value="1"/>
</dbReference>
<feature type="transmembrane region" description="Helical" evidence="6">
    <location>
        <begin position="12"/>
        <end position="34"/>
    </location>
</feature>
<evidence type="ECO:0000256" key="1">
    <source>
        <dbReference type="ARBA" id="ARBA00004141"/>
    </source>
</evidence>
<protein>
    <recommendedName>
        <fullName evidence="7">G-protein coupled receptors family 1 profile domain-containing protein</fullName>
    </recommendedName>
</protein>
<evidence type="ECO:0000259" key="7">
    <source>
        <dbReference type="PROSITE" id="PS50262"/>
    </source>
</evidence>
<feature type="transmembrane region" description="Helical" evidence="6">
    <location>
        <begin position="46"/>
        <end position="64"/>
    </location>
</feature>
<evidence type="ECO:0000256" key="6">
    <source>
        <dbReference type="SAM" id="Phobius"/>
    </source>
</evidence>
<feature type="domain" description="G-protein coupled receptors family 1 profile" evidence="7">
    <location>
        <begin position="25"/>
        <end position="271"/>
    </location>
</feature>
<evidence type="ECO:0000313" key="9">
    <source>
        <dbReference type="Proteomes" id="UP000271241"/>
    </source>
</evidence>
<name>A0A4P9XT11_9FUNG</name>
<dbReference type="Pfam" id="PF05462">
    <property type="entry name" value="Dicty_CAR"/>
    <property type="match status" value="1"/>
</dbReference>
<dbReference type="EMBL" id="KZ992526">
    <property type="protein sequence ID" value="RKP09277.1"/>
    <property type="molecule type" value="Genomic_DNA"/>
</dbReference>
<sequence>MAISSQEWDAISVVTTVTSSLSILCAIVTIAIYALRPHLRYGFTDLIILIAVAELISIPAYAVGRHGEYAGQESALCQWQAAAEQIGDLTSIFATACMSVDVLLIIFWGYSVEQVGRMHFRVHIPFCIITSSLIALAPLGVVDPLTGTRFYAGTGLWCWISSPFSAYRLYLFYIPLWTVFFFNICAYFMVGRRVWKRSRVIKKAMNGTRVPYKNTYIRNVSLYLVAFALSWTPATINRIYQFANPGEELFSLALLHSIFAPGNGVLNCLVYVYVAISTGQRSVAHSRMGRTDHDSTSLSRPVALFGGVGSAVQAHMAIRDANMDGKGRSPDSDEEDVGTDMRSWHGTADALPSRPARPWLRPADRQNSNSAVPLTTIN</sequence>
<evidence type="ECO:0000256" key="3">
    <source>
        <dbReference type="ARBA" id="ARBA00022989"/>
    </source>
</evidence>
<dbReference type="InterPro" id="IPR017452">
    <property type="entry name" value="GPCR_Rhodpsn_7TM"/>
</dbReference>
<reference evidence="9" key="1">
    <citation type="journal article" date="2018" name="Nat. Microbiol.">
        <title>Leveraging single-cell genomics to expand the fungal tree of life.</title>
        <authorList>
            <person name="Ahrendt S.R."/>
            <person name="Quandt C.A."/>
            <person name="Ciobanu D."/>
            <person name="Clum A."/>
            <person name="Salamov A."/>
            <person name="Andreopoulos B."/>
            <person name="Cheng J.F."/>
            <person name="Woyke T."/>
            <person name="Pelin A."/>
            <person name="Henrissat B."/>
            <person name="Reynolds N.K."/>
            <person name="Benny G.L."/>
            <person name="Smith M.E."/>
            <person name="James T.Y."/>
            <person name="Grigoriev I.V."/>
        </authorList>
    </citation>
    <scope>NUCLEOTIDE SEQUENCE [LARGE SCALE GENOMIC DNA]</scope>
    <source>
        <strain evidence="9">RSA 1356</strain>
    </source>
</reference>
<evidence type="ECO:0000256" key="2">
    <source>
        <dbReference type="ARBA" id="ARBA00022692"/>
    </source>
</evidence>
<evidence type="ECO:0000313" key="8">
    <source>
        <dbReference type="EMBL" id="RKP09277.1"/>
    </source>
</evidence>
<feature type="transmembrane region" description="Helical" evidence="6">
    <location>
        <begin position="170"/>
        <end position="195"/>
    </location>
</feature>